<evidence type="ECO:0000313" key="14">
    <source>
        <dbReference type="Proteomes" id="UP000654279"/>
    </source>
</evidence>
<feature type="transmembrane region" description="Helical" evidence="9">
    <location>
        <begin position="273"/>
        <end position="294"/>
    </location>
</feature>
<dbReference type="PANTHER" id="PTHR30081:SF1">
    <property type="entry name" value="PROTEIN TRANSLOCASE SUBUNIT SECD"/>
    <property type="match status" value="1"/>
</dbReference>
<dbReference type="InterPro" id="IPR054384">
    <property type="entry name" value="SecDF_P1_head"/>
</dbReference>
<keyword evidence="5 9" id="KW-0653">Protein transport</keyword>
<accession>A0A926D0M0</accession>
<evidence type="ECO:0000259" key="10">
    <source>
        <dbReference type="Pfam" id="PF02355"/>
    </source>
</evidence>
<evidence type="ECO:0000259" key="11">
    <source>
        <dbReference type="Pfam" id="PF21760"/>
    </source>
</evidence>
<evidence type="ECO:0000256" key="5">
    <source>
        <dbReference type="ARBA" id="ARBA00022927"/>
    </source>
</evidence>
<evidence type="ECO:0000256" key="4">
    <source>
        <dbReference type="ARBA" id="ARBA00022692"/>
    </source>
</evidence>
<evidence type="ECO:0000259" key="12">
    <source>
        <dbReference type="Pfam" id="PF22599"/>
    </source>
</evidence>
<dbReference type="GO" id="GO:0065002">
    <property type="term" value="P:intracellular protein transmembrane transport"/>
    <property type="evidence" value="ECO:0007669"/>
    <property type="project" value="UniProtKB-UniRule"/>
</dbReference>
<keyword evidence="3 9" id="KW-1003">Cell membrane</keyword>
<dbReference type="Gene3D" id="3.30.70.3220">
    <property type="match status" value="1"/>
</dbReference>
<evidence type="ECO:0000256" key="1">
    <source>
        <dbReference type="ARBA" id="ARBA00004651"/>
    </source>
</evidence>
<gene>
    <name evidence="9 13" type="primary">secD</name>
    <name evidence="13" type="ORF">H8699_06375</name>
</gene>
<dbReference type="GO" id="GO:0005886">
    <property type="term" value="C:plasma membrane"/>
    <property type="evidence" value="ECO:0007669"/>
    <property type="project" value="UniProtKB-SubCell"/>
</dbReference>
<dbReference type="FunFam" id="1.20.1640.10:FF:000004">
    <property type="entry name" value="Protein translocase subunit SecD"/>
    <property type="match status" value="1"/>
</dbReference>
<feature type="transmembrane region" description="Helical" evidence="9">
    <location>
        <begin position="343"/>
        <end position="365"/>
    </location>
</feature>
<feature type="transmembrane region" description="Helical" evidence="9">
    <location>
        <begin position="371"/>
        <end position="395"/>
    </location>
</feature>
<dbReference type="GO" id="GO:0015450">
    <property type="term" value="F:protein-transporting ATPase activity"/>
    <property type="evidence" value="ECO:0007669"/>
    <property type="project" value="InterPro"/>
</dbReference>
<dbReference type="NCBIfam" id="TIGR00916">
    <property type="entry name" value="2A0604s01"/>
    <property type="match status" value="1"/>
</dbReference>
<dbReference type="HAMAP" id="MF_01463_B">
    <property type="entry name" value="SecD_B"/>
    <property type="match status" value="1"/>
</dbReference>
<keyword evidence="7 9" id="KW-0811">Translocation</keyword>
<protein>
    <recommendedName>
        <fullName evidence="9">Protein translocase subunit SecD</fullName>
    </recommendedName>
</protein>
<sequence>MRAKRKNLIKLIVMLLVVAVLGTLSLTGLQIGIYRVKPLPEAIKQGLDLRGGVYALYQANDGEEDLQNKLSGAMSVLRNRLDSSGYTEATVTQQGTSRIRVEVPDVDDPEEILDIIGKPAKLEFVDPNNETILTGQDIKKAEPAISDGSQWVVNFELNESGTEVFAKATEEFKGQVIKIVLDGETISSPVVEAVIATGSGSITGNMDAESAKELAMLIQSGSLPLELNQVEVRSISATLGESALARSLQAGLIGLIILMLFMLVYYRLPGLMANISLCVYMLIMLVLLATIPSVQLTLPGIAGIILSIGMAVDANVIIFERFKEELRLGKTLTSALSSGFSKAFGAIFDSNLTTLIAAVVLMFFGTGTIKGFAITLLLGILTSMFTAIVVTRFLMRIAVGLNITNRSLYLAGAKKAAAKEAK</sequence>
<dbReference type="SUPFAM" id="SSF82866">
    <property type="entry name" value="Multidrug efflux transporter AcrB transmembrane domain"/>
    <property type="match status" value="1"/>
</dbReference>
<dbReference type="RefSeq" id="WP_249284950.1">
    <property type="nucleotide sequence ID" value="NZ_JACRSO010000002.1"/>
</dbReference>
<dbReference type="InterPro" id="IPR055344">
    <property type="entry name" value="SecD_SecF_C_bact"/>
</dbReference>
<feature type="domain" description="Protein export membrane protein SecD/SecF C-terminal" evidence="10">
    <location>
        <begin position="227"/>
        <end position="392"/>
    </location>
</feature>
<evidence type="ECO:0000256" key="9">
    <source>
        <dbReference type="HAMAP-Rule" id="MF_01463"/>
    </source>
</evidence>
<dbReference type="Pfam" id="PF02355">
    <property type="entry name" value="SecD_SecF_C"/>
    <property type="match status" value="1"/>
</dbReference>
<evidence type="ECO:0000256" key="2">
    <source>
        <dbReference type="ARBA" id="ARBA00022448"/>
    </source>
</evidence>
<dbReference type="Pfam" id="PF21760">
    <property type="entry name" value="SecD_1st"/>
    <property type="match status" value="1"/>
</dbReference>
<dbReference type="InterPro" id="IPR022813">
    <property type="entry name" value="SecD/SecF_arch_bac"/>
</dbReference>
<dbReference type="Gene3D" id="1.20.1640.10">
    <property type="entry name" value="Multidrug efflux transporter AcrB transmembrane domain"/>
    <property type="match status" value="1"/>
</dbReference>
<dbReference type="EMBL" id="JACRSO010000002">
    <property type="protein sequence ID" value="MBC8529048.1"/>
    <property type="molecule type" value="Genomic_DNA"/>
</dbReference>
<dbReference type="GO" id="GO:0043952">
    <property type="term" value="P:protein transport by the Sec complex"/>
    <property type="evidence" value="ECO:0007669"/>
    <property type="project" value="UniProtKB-UniRule"/>
</dbReference>
<organism evidence="13 14">
    <name type="scientific">Luoshenia tenuis</name>
    <dbReference type="NCBI Taxonomy" id="2763654"/>
    <lineage>
        <taxon>Bacteria</taxon>
        <taxon>Bacillati</taxon>
        <taxon>Bacillota</taxon>
        <taxon>Clostridia</taxon>
        <taxon>Christensenellales</taxon>
        <taxon>Christensenellaceae</taxon>
        <taxon>Luoshenia</taxon>
    </lineage>
</organism>
<dbReference type="GO" id="GO:0006605">
    <property type="term" value="P:protein targeting"/>
    <property type="evidence" value="ECO:0007669"/>
    <property type="project" value="UniProtKB-UniRule"/>
</dbReference>
<comment type="caution">
    <text evidence="13">The sequence shown here is derived from an EMBL/GenBank/DDBJ whole genome shotgun (WGS) entry which is preliminary data.</text>
</comment>
<comment type="caution">
    <text evidence="9">Lacks conserved residue(s) required for the propagation of feature annotation.</text>
</comment>
<keyword evidence="4 9" id="KW-0812">Transmembrane</keyword>
<dbReference type="InterPro" id="IPR005791">
    <property type="entry name" value="SecD"/>
</dbReference>
<evidence type="ECO:0000313" key="13">
    <source>
        <dbReference type="EMBL" id="MBC8529048.1"/>
    </source>
</evidence>
<evidence type="ECO:0000256" key="8">
    <source>
        <dbReference type="ARBA" id="ARBA00023136"/>
    </source>
</evidence>
<dbReference type="AlphaFoldDB" id="A0A926D0M0"/>
<keyword evidence="8 9" id="KW-0472">Membrane</keyword>
<feature type="transmembrane region" description="Helical" evidence="9">
    <location>
        <begin position="300"/>
        <end position="322"/>
    </location>
</feature>
<keyword evidence="2 9" id="KW-0813">Transport</keyword>
<evidence type="ECO:0000256" key="6">
    <source>
        <dbReference type="ARBA" id="ARBA00022989"/>
    </source>
</evidence>
<dbReference type="PANTHER" id="PTHR30081">
    <property type="entry name" value="PROTEIN-EXPORT MEMBRANE PROTEIN SEC"/>
    <property type="match status" value="1"/>
</dbReference>
<dbReference type="NCBIfam" id="TIGR01129">
    <property type="entry name" value="secD"/>
    <property type="match status" value="1"/>
</dbReference>
<proteinExistence type="inferred from homology"/>
<dbReference type="InterPro" id="IPR048634">
    <property type="entry name" value="SecD_SecF_C"/>
</dbReference>
<comment type="similarity">
    <text evidence="9">Belongs to the SecD/SecF family. SecD subfamily.</text>
</comment>
<name>A0A926D0M0_9FIRM</name>
<comment type="function">
    <text evidence="9">Part of the Sec protein translocase complex. Interacts with the SecYEG preprotein conducting channel. SecDF uses the proton motive force (PMF) to complete protein translocation after the ATP-dependent function of SecA.</text>
</comment>
<feature type="domain" description="Protein translocase subunit SecDF P1" evidence="11">
    <location>
        <begin position="72"/>
        <end position="128"/>
    </location>
</feature>
<feature type="transmembrane region" description="Helical" evidence="9">
    <location>
        <begin position="248"/>
        <end position="266"/>
    </location>
</feature>
<reference evidence="13" key="1">
    <citation type="submission" date="2020-08" db="EMBL/GenBank/DDBJ databases">
        <title>Genome public.</title>
        <authorList>
            <person name="Liu C."/>
            <person name="Sun Q."/>
        </authorList>
    </citation>
    <scope>NUCLEOTIDE SEQUENCE</scope>
    <source>
        <strain evidence="13">NSJ-44</strain>
    </source>
</reference>
<feature type="domain" description="SecDF P1 head subdomain" evidence="12">
    <location>
        <begin position="129"/>
        <end position="224"/>
    </location>
</feature>
<dbReference type="Pfam" id="PF22599">
    <property type="entry name" value="SecDF_P1_head"/>
    <property type="match status" value="1"/>
</dbReference>
<dbReference type="InterPro" id="IPR048631">
    <property type="entry name" value="SecD_1st"/>
</dbReference>
<keyword evidence="6 9" id="KW-1133">Transmembrane helix</keyword>
<evidence type="ECO:0000256" key="7">
    <source>
        <dbReference type="ARBA" id="ARBA00023010"/>
    </source>
</evidence>
<comment type="subcellular location">
    <subcellularLocation>
        <location evidence="1 9">Cell membrane</location>
        <topology evidence="1 9">Multi-pass membrane protein</topology>
    </subcellularLocation>
</comment>
<comment type="subunit">
    <text evidence="9">Forms a complex with SecF. Part of the essential Sec protein translocation apparatus which comprises SecA, SecYEG and auxiliary proteins SecDF. Other proteins may also be involved.</text>
</comment>
<dbReference type="Proteomes" id="UP000654279">
    <property type="component" value="Unassembled WGS sequence"/>
</dbReference>
<keyword evidence="14" id="KW-1185">Reference proteome</keyword>
<evidence type="ECO:0000256" key="3">
    <source>
        <dbReference type="ARBA" id="ARBA00022475"/>
    </source>
</evidence>